<dbReference type="InterPro" id="IPR050409">
    <property type="entry name" value="E3_ubiq-protein_ligase"/>
</dbReference>
<dbReference type="Gene3D" id="3.30.2410.10">
    <property type="entry name" value="Hect, E3 ligase catalytic domain"/>
    <property type="match status" value="1"/>
</dbReference>
<dbReference type="SUPFAM" id="SSF81296">
    <property type="entry name" value="E set domains"/>
    <property type="match status" value="1"/>
</dbReference>
<name>A0A1B0FPP0_GLOMM</name>
<dbReference type="EC" id="2.3.2.26" evidence="3"/>
<dbReference type="InterPro" id="IPR035983">
    <property type="entry name" value="Hect_E3_ubiquitin_ligase"/>
</dbReference>
<feature type="transmembrane region" description="Helical" evidence="9">
    <location>
        <begin position="6"/>
        <end position="30"/>
    </location>
</feature>
<dbReference type="Pfam" id="PF25916">
    <property type="entry name" value="AREL1_PH-like"/>
    <property type="match status" value="2"/>
</dbReference>
<dbReference type="SMART" id="SM00494">
    <property type="entry name" value="ChtBD2"/>
    <property type="match status" value="3"/>
</dbReference>
<evidence type="ECO:0000313" key="12">
    <source>
        <dbReference type="EnsemblMetazoa" id="GMOY005847-PA"/>
    </source>
</evidence>
<dbReference type="GO" id="GO:0006511">
    <property type="term" value="P:ubiquitin-dependent protein catabolic process"/>
    <property type="evidence" value="ECO:0007669"/>
    <property type="project" value="TreeGrafter"/>
</dbReference>
<feature type="compositionally biased region" description="Basic and acidic residues" evidence="8">
    <location>
        <begin position="159"/>
        <end position="169"/>
    </location>
</feature>
<evidence type="ECO:0000256" key="9">
    <source>
        <dbReference type="SAM" id="Phobius"/>
    </source>
</evidence>
<dbReference type="InterPro" id="IPR058738">
    <property type="entry name" value="PH-like_AREL1"/>
</dbReference>
<feature type="region of interest" description="Disordered" evidence="8">
    <location>
        <begin position="1182"/>
        <end position="1202"/>
    </location>
</feature>
<feature type="active site" description="Glycyl thioester intermediate" evidence="7">
    <location>
        <position position="1035"/>
    </location>
</feature>
<dbReference type="GO" id="GO:0043066">
    <property type="term" value="P:negative regulation of apoptotic process"/>
    <property type="evidence" value="ECO:0007669"/>
    <property type="project" value="TreeGrafter"/>
</dbReference>
<dbReference type="Gene3D" id="2.60.40.10">
    <property type="entry name" value="Immunoglobulins"/>
    <property type="match status" value="1"/>
</dbReference>
<feature type="compositionally biased region" description="Low complexity" evidence="8">
    <location>
        <begin position="140"/>
        <end position="156"/>
    </location>
</feature>
<evidence type="ECO:0000256" key="2">
    <source>
        <dbReference type="ARBA" id="ARBA00004906"/>
    </source>
</evidence>
<comment type="pathway">
    <text evidence="2">Protein modification; protein ubiquitination.</text>
</comment>
<dbReference type="GO" id="GO:0005576">
    <property type="term" value="C:extracellular region"/>
    <property type="evidence" value="ECO:0007669"/>
    <property type="project" value="InterPro"/>
</dbReference>
<reference evidence="12" key="1">
    <citation type="submission" date="2020-05" db="UniProtKB">
        <authorList>
            <consortium name="EnsemblMetazoa"/>
        </authorList>
    </citation>
    <scope>IDENTIFICATION</scope>
    <source>
        <strain evidence="12">Yale</strain>
    </source>
</reference>
<dbReference type="InterPro" id="IPR002557">
    <property type="entry name" value="Chitin-bd_dom"/>
</dbReference>
<dbReference type="PROSITE" id="PS50237">
    <property type="entry name" value="HECT"/>
    <property type="match status" value="1"/>
</dbReference>
<keyword evidence="9" id="KW-1133">Transmembrane helix</keyword>
<dbReference type="FunFam" id="3.30.2160.10:FF:000008">
    <property type="entry name" value="Apoptosis-resistant E3 ubiquitin protein ligase 1"/>
    <property type="match status" value="1"/>
</dbReference>
<evidence type="ECO:0000256" key="7">
    <source>
        <dbReference type="PROSITE-ProRule" id="PRU00104"/>
    </source>
</evidence>
<dbReference type="FunFam" id="2.60.40.10:FF:000975">
    <property type="entry name" value="Uncharacterized protein, isoform D"/>
    <property type="match status" value="1"/>
</dbReference>
<comment type="catalytic activity">
    <reaction evidence="1">
        <text>S-ubiquitinyl-[E2 ubiquitin-conjugating enzyme]-L-cysteine + [acceptor protein]-L-lysine = [E2 ubiquitin-conjugating enzyme]-L-cysteine + N(6)-ubiquitinyl-[acceptor protein]-L-lysine.</text>
        <dbReference type="EC" id="2.3.2.26"/>
    </reaction>
</comment>
<evidence type="ECO:0000259" key="11">
    <source>
        <dbReference type="PROSITE" id="PS50940"/>
    </source>
</evidence>
<keyword evidence="9" id="KW-0812">Transmembrane</keyword>
<dbReference type="Pfam" id="PF00632">
    <property type="entry name" value="HECT"/>
    <property type="match status" value="1"/>
</dbReference>
<feature type="region of interest" description="Disordered" evidence="8">
    <location>
        <begin position="140"/>
        <end position="169"/>
    </location>
</feature>
<evidence type="ECO:0000313" key="13">
    <source>
        <dbReference type="Proteomes" id="UP000092444"/>
    </source>
</evidence>
<dbReference type="CDD" id="cd00078">
    <property type="entry name" value="HECTc"/>
    <property type="match status" value="1"/>
</dbReference>
<dbReference type="PANTHER" id="PTHR11254:SF340">
    <property type="entry name" value="APOPTOSIS-RESISTANT E3 UBIQUITIN PROTEIN LIGASE 1"/>
    <property type="match status" value="1"/>
</dbReference>
<dbReference type="Pfam" id="PF00630">
    <property type="entry name" value="Filamin"/>
    <property type="match status" value="1"/>
</dbReference>
<dbReference type="InterPro" id="IPR000569">
    <property type="entry name" value="HECT_dom"/>
</dbReference>
<dbReference type="GO" id="GO:0009966">
    <property type="term" value="P:regulation of signal transduction"/>
    <property type="evidence" value="ECO:0007669"/>
    <property type="project" value="UniProtKB-ARBA"/>
</dbReference>
<dbReference type="Proteomes" id="UP000092444">
    <property type="component" value="Unassembled WGS sequence"/>
</dbReference>
<dbReference type="EnsemblMetazoa" id="GMOY005847-RA">
    <property type="protein sequence ID" value="GMOY005847-PA"/>
    <property type="gene ID" value="GMOY005847"/>
</dbReference>
<organism evidence="12 13">
    <name type="scientific">Glossina morsitans morsitans</name>
    <name type="common">Savannah tsetse fly</name>
    <dbReference type="NCBI Taxonomy" id="37546"/>
    <lineage>
        <taxon>Eukaryota</taxon>
        <taxon>Metazoa</taxon>
        <taxon>Ecdysozoa</taxon>
        <taxon>Arthropoda</taxon>
        <taxon>Hexapoda</taxon>
        <taxon>Insecta</taxon>
        <taxon>Pterygota</taxon>
        <taxon>Neoptera</taxon>
        <taxon>Endopterygota</taxon>
        <taxon>Diptera</taxon>
        <taxon>Brachycera</taxon>
        <taxon>Muscomorpha</taxon>
        <taxon>Hippoboscoidea</taxon>
        <taxon>Glossinidae</taxon>
        <taxon>Glossina</taxon>
    </lineage>
</organism>
<evidence type="ECO:0000256" key="4">
    <source>
        <dbReference type="ARBA" id="ARBA00022679"/>
    </source>
</evidence>
<dbReference type="EMBL" id="CCAG010008058">
    <property type="status" value="NOT_ANNOTATED_CDS"/>
    <property type="molecule type" value="Genomic_DNA"/>
</dbReference>
<dbReference type="Gene3D" id="3.90.1750.10">
    <property type="entry name" value="Hect, E3 ligase catalytic domains"/>
    <property type="match status" value="1"/>
</dbReference>
<dbReference type="InterPro" id="IPR013783">
    <property type="entry name" value="Ig-like_fold"/>
</dbReference>
<dbReference type="PANTHER" id="PTHR11254">
    <property type="entry name" value="HECT DOMAIN UBIQUITIN-PROTEIN LIGASE"/>
    <property type="match status" value="1"/>
</dbReference>
<keyword evidence="4" id="KW-0808">Transferase</keyword>
<dbReference type="FunFam" id="3.30.2410.10:FF:000013">
    <property type="entry name" value="Apoptosis-resistant E3 ubiquitin protein ligase 1"/>
    <property type="match status" value="1"/>
</dbReference>
<dbReference type="PROSITE" id="PS50940">
    <property type="entry name" value="CHIT_BIND_II"/>
    <property type="match status" value="2"/>
</dbReference>
<dbReference type="STRING" id="37546.A0A1B0FPP0"/>
<evidence type="ECO:0000256" key="1">
    <source>
        <dbReference type="ARBA" id="ARBA00000885"/>
    </source>
</evidence>
<dbReference type="Pfam" id="PF01607">
    <property type="entry name" value="CBM_14"/>
    <property type="match status" value="1"/>
</dbReference>
<dbReference type="SUPFAM" id="SSF56204">
    <property type="entry name" value="Hect, E3 ligase catalytic domain"/>
    <property type="match status" value="1"/>
</dbReference>
<keyword evidence="13" id="KW-1185">Reference proteome</keyword>
<accession>A0A1B0FPP0</accession>
<dbReference type="Gene3D" id="2.170.140.10">
    <property type="entry name" value="Chitin binding domain"/>
    <property type="match status" value="1"/>
</dbReference>
<feature type="compositionally biased region" description="Acidic residues" evidence="8">
    <location>
        <begin position="106"/>
        <end position="121"/>
    </location>
</feature>
<feature type="domain" description="Chitin-binding type-2" evidence="11">
    <location>
        <begin position="1066"/>
        <end position="1125"/>
    </location>
</feature>
<evidence type="ECO:0000256" key="8">
    <source>
        <dbReference type="SAM" id="MobiDB-lite"/>
    </source>
</evidence>
<protein>
    <recommendedName>
        <fullName evidence="3">HECT-type E3 ubiquitin transferase</fullName>
        <ecNumber evidence="3">2.3.2.26</ecNumber>
    </recommendedName>
</protein>
<feature type="domain" description="Chitin-binding type-2" evidence="11">
    <location>
        <begin position="1790"/>
        <end position="1846"/>
    </location>
</feature>
<feature type="repeat" description="Filamin" evidence="6">
    <location>
        <begin position="385"/>
        <end position="415"/>
    </location>
</feature>
<dbReference type="PROSITE" id="PS50194">
    <property type="entry name" value="FILAMIN_REPEAT"/>
    <property type="match status" value="1"/>
</dbReference>
<keyword evidence="5 7" id="KW-0833">Ubl conjugation pathway</keyword>
<dbReference type="InterPro" id="IPR036508">
    <property type="entry name" value="Chitin-bd_dom_sf"/>
</dbReference>
<evidence type="ECO:0000256" key="3">
    <source>
        <dbReference type="ARBA" id="ARBA00012485"/>
    </source>
</evidence>
<dbReference type="GO" id="GO:0005829">
    <property type="term" value="C:cytosol"/>
    <property type="evidence" value="ECO:0007669"/>
    <property type="project" value="TreeGrafter"/>
</dbReference>
<dbReference type="EMBL" id="CCAG010008059">
    <property type="status" value="NOT_ANNOTATED_CDS"/>
    <property type="molecule type" value="Genomic_DNA"/>
</dbReference>
<evidence type="ECO:0000256" key="6">
    <source>
        <dbReference type="PROSITE-ProRule" id="PRU00087"/>
    </source>
</evidence>
<dbReference type="SMART" id="SM00119">
    <property type="entry name" value="HECTc"/>
    <property type="match status" value="1"/>
</dbReference>
<dbReference type="VEuPathDB" id="VectorBase:GMOY005847"/>
<dbReference type="EMBL" id="CCAG010008061">
    <property type="status" value="NOT_ANNOTATED_CDS"/>
    <property type="molecule type" value="Genomic_DNA"/>
</dbReference>
<feature type="region of interest" description="Disordered" evidence="8">
    <location>
        <begin position="96"/>
        <end position="127"/>
    </location>
</feature>
<dbReference type="Gene3D" id="3.30.2160.10">
    <property type="entry name" value="Hect, E3 ligase catalytic domain"/>
    <property type="match status" value="1"/>
</dbReference>
<evidence type="ECO:0000256" key="5">
    <source>
        <dbReference type="ARBA" id="ARBA00022786"/>
    </source>
</evidence>
<dbReference type="EMBL" id="CCAG010008060">
    <property type="status" value="NOT_ANNOTATED_CDS"/>
    <property type="molecule type" value="Genomic_DNA"/>
</dbReference>
<dbReference type="InterPro" id="IPR017868">
    <property type="entry name" value="Filamin/ABP280_repeat-like"/>
</dbReference>
<proteinExistence type="predicted"/>
<dbReference type="GO" id="GO:0008061">
    <property type="term" value="F:chitin binding"/>
    <property type="evidence" value="ECO:0007669"/>
    <property type="project" value="InterPro"/>
</dbReference>
<dbReference type="SUPFAM" id="SSF57625">
    <property type="entry name" value="Invertebrate chitin-binding proteins"/>
    <property type="match status" value="1"/>
</dbReference>
<dbReference type="GO" id="GO:0061630">
    <property type="term" value="F:ubiquitin protein ligase activity"/>
    <property type="evidence" value="ECO:0007669"/>
    <property type="project" value="UniProtKB-EC"/>
</dbReference>
<dbReference type="InterPro" id="IPR014756">
    <property type="entry name" value="Ig_E-set"/>
</dbReference>
<keyword evidence="9" id="KW-0472">Membrane</keyword>
<sequence length="1999" mass="226058">MLIGVMKVLLSLILSLMFTVSLVNLVILIWSEYPMLFGSDASLTTVNQWLEENNLTEYKQLFKDKVKITKQARISLDEIIKRAFPKTCNFNKIELNSMKDDNNNGGDDDNDDNDYDDDDGGSGDAAAANNEINSIAMATTMRHSQSSSSGISSLSSCGDPERLPELPPGDEQRLQRAALHLQQKLILREWLRDHRLQHHYNRLLAVEVASLEDVYWLEDSRASKILGKDWQIWSQARQNLPTSKAQLDALKAELWSTVVKSSQHQDAWTWGGMLVVSVSVAGLVTLAAMTQPSLAPEARHSLLQYVTGKYLLPANCKVQWDWKDPAVVGGAMCFVVRFYQRNGQPYPICDTDQFFVEVTEGTRKMVTISELGSSTDPNNANIAKVKFTVRTAGQYKISVMIGSSHIAGSPFMKTFIPGPIDARRSRFIRPASTVICCAGAPTLMHIEPRDEFGNACQFDQDIDPVKGYHVEIYDLNGQPLEKLHHAISFAYDRVNARVSVTALFPEPLCLRAVISYLDQKLPNGDFDIIVLSSSDTTLVHKNIASRKHNICYEAKLLSIFGAPKSKPRKVLCYVGPKQVSSYGFACKQSRCSPKQPQNSVNFQVTIKEMILKFIPKRIATFRLCPSTKFHFLPQRPTHVHGPIFIIDDGAQPKIELASRDRNIIAATFTHFLLKNIGGSETFKDKQDFFYHEVRKFHANYYHEKLSLKVQRERILESSMKATKNFSVSDWCGNFEVTFQGEQGIDWGGLRREWFELICSALFDPRSGLFCSFHDKHQALVHPNPHRPAHLKLKHFEFAGKIVGKCLYESALGGTYRQLVRARFTRSFLAQLIGLRVHYKYFEQDDPDLYLSKIKYILDTDLDNTDSLELYFVEEIYDASGQLSKTIELIPNGSKTRVTNATKNQYLDALAQQRLCNSVKDEVDSFLKGLNGIIPDNLLSIFDENELELLMCGTGEYSIADFKAHHIANGNSAEFRRVLAWFWAGVSNFSQTEMARLLQFTTGCSQLPPGGFQELNPQFQITAAPTFGNLPTAHTCFNQLCLPDYECYEQFEKALLLAISEGTEGFGKTCPEKTREHKSFCDIYYKCTELSSTAYAWIPVSCEQGLIYEHKLRSCVLPSNDWECLKDTDKGKKKSSRNHHRNNKRESDIYVIANHLEADDTENDFVFKDENNKDDEVKIVLAQSLNSEDDNYEGSGSGNDNEKLMELDGFMETKSLENSKETTNQTTVKSLEAKETVEEIDNKSNVDHNLLKYLQRLSQLVDGLKQTYQHTDPQREELRPDQLNAFLAHFNIKNEFNALSTPPYLSPPQTLWFNGTHEKERLKNLKPITGFVMHNNALKNYLSYDRLNGYDEHYSNTHIADNQRPQGVLMFASPYHAGQEAIEQQFIEYSSDKVPKIPKETLKTVLELSKQMIASQNMPKIMSNPGYFNPLLMPPITFTSQTGDSPFSSDYHAILPNGNNQAVATNNGNIFSSAKRPINNGYNKRKPPTTIIHNNVIPIQVSGTDFDDKYNVDSYGQGIYPPLLNYMANAQPNLNKQKYENNDYSESSTNAPFLSSSYATTAKPFEFLNTPAAITKYFIPSQHLDNENINTHFQITNGYGSLPRPQQVKQQHLLSSFPTNSHHQNTQSLKPNFSGYYINNSLFPTDINPQNILIQPNSQKYDSNEVDNNSLQQNINGGGNDDHMPFIIYSYGKRKPTNSISEESQLPQTPLNSAFSSSQMPYMPRPSTSSSPMPSFHNIPNNYLSSVLSNFHEDGAYLVNVGGNFISFNVFKKSVLPLMEQNSLSLNQIEIINCASTVRQPNSTDCSRYYVCSKKDSKVLSYSCPPYTAFNKETRICDKPTYTKCKTELTFADGFLVNEKERMQLEALVAWKERKHKQQKHGTNIPNLSNVYQLHLNYPLSSTTMSSILPDSNAEESFMQHQAALMESTTNKPISSDGHIKKHKHYCKEGDKIADQSSINNYFVCYKNSQGQMKGHKMTCTKGLIFCATSHICTLATKCF</sequence>
<evidence type="ECO:0000259" key="10">
    <source>
        <dbReference type="PROSITE" id="PS50237"/>
    </source>
</evidence>
<feature type="domain" description="HECT" evidence="10">
    <location>
        <begin position="734"/>
        <end position="1068"/>
    </location>
</feature>
<dbReference type="GO" id="GO:0000209">
    <property type="term" value="P:protein polyubiquitination"/>
    <property type="evidence" value="ECO:0007669"/>
    <property type="project" value="TreeGrafter"/>
</dbReference>